<feature type="region of interest" description="Disordered" evidence="2">
    <location>
        <begin position="301"/>
        <end position="342"/>
    </location>
</feature>
<dbReference type="InterPro" id="IPR026847">
    <property type="entry name" value="VPS13"/>
</dbReference>
<comment type="caution">
    <text evidence="4">The sequence shown here is derived from an EMBL/GenBank/DDBJ whole genome shotgun (WGS) entry which is preliminary data.</text>
</comment>
<feature type="compositionally biased region" description="Basic and acidic residues" evidence="2">
    <location>
        <begin position="117"/>
        <end position="134"/>
    </location>
</feature>
<feature type="compositionally biased region" description="Polar residues" evidence="2">
    <location>
        <begin position="883"/>
        <end position="900"/>
    </location>
</feature>
<feature type="compositionally biased region" description="Acidic residues" evidence="2">
    <location>
        <begin position="2604"/>
        <end position="2619"/>
    </location>
</feature>
<feature type="region of interest" description="Disordered" evidence="2">
    <location>
        <begin position="3970"/>
        <end position="3991"/>
    </location>
</feature>
<dbReference type="InterPro" id="IPR056748">
    <property type="entry name" value="VPS13-like_C"/>
</dbReference>
<reference evidence="4 5" key="1">
    <citation type="journal article" date="2022" name="bioRxiv">
        <title>Genomics of Preaxostyla Flagellates Illuminates Evolutionary Transitions and the Path Towards Mitochondrial Loss.</title>
        <authorList>
            <person name="Novak L.V.F."/>
            <person name="Treitli S.C."/>
            <person name="Pyrih J."/>
            <person name="Halakuc P."/>
            <person name="Pipaliya S.V."/>
            <person name="Vacek V."/>
            <person name="Brzon O."/>
            <person name="Soukal P."/>
            <person name="Eme L."/>
            <person name="Dacks J.B."/>
            <person name="Karnkowska A."/>
            <person name="Elias M."/>
            <person name="Hampl V."/>
        </authorList>
    </citation>
    <scope>NUCLEOTIDE SEQUENCE [LARGE SCALE GENOMIC DNA]</scope>
    <source>
        <strain evidence="4">NAU3</strain>
        <tissue evidence="4">Gut</tissue>
    </source>
</reference>
<dbReference type="EMBL" id="JARBJD010000109">
    <property type="protein sequence ID" value="KAK2952042.1"/>
    <property type="molecule type" value="Genomic_DNA"/>
</dbReference>
<name>A0ABQ9XHX4_9EUKA</name>
<feature type="compositionally biased region" description="Polar residues" evidence="2">
    <location>
        <begin position="1814"/>
        <end position="1823"/>
    </location>
</feature>
<sequence>MQSAEKQFSLSAGQTQHQQFPPHSHPLRRLLSAPACPQPNARDRWNAATNYIIQSHREHRRVMRGEFLEQRRKDRLKYISIRKLQIRQQLVVSESMDVLDREDQMKQIKRKERHEKKKEEEMNDEKRRMERKKQKEIEKLQKLKEKEIKKAEKLRLKEEKKGGNQASVPVIPFQSPIVIQQPTVEIQHTKSDLPEDDSPEQPPPTTNEQLTLTDFPELSRIERIYKLEDILLWRHLCDQSFIESSNPDDIFLIDITKKKYEEAMNKKGGITLLGLVGDDVIGKRMKNILLQFFGYAERNEKSRRRRKEKKTEKTTEGTVEKDDHGSLSSLPSSASPSNIETDAMDNEGFQLTRHSPSVSELIPPREYSKDVRTVFSFTVSVQSLTFTLLKRRRRFREKCTQLSRPDAFMFSPPINLFLFTPQDTQRQLFAKINELLQNLNSSSILSNPLFSLTVDTISVNALVLEGRDGLFVAPLSDHQYKTTPNDAMLDTESDLDPVQLFTGLLDPALLDDGRSVRDDETMTISSASTEFSDELGSYSSDYRSVSTNSTLNSIITSTSSSSQSVSTVMSFHLYLTVKKLNMFDYTDHQSVPTFLGTSESEDALTLETNVYPFPQKPHHSQPEHFHQFQPSLQSSPIKPRAAFGGLSYQPSISSQSSISDRSTMHPSSVTLRLNSSINLPTALLLNTLPTLVACAPPLERLRVTLESLTTPYSQLDTPSAEEDFLTPFFASLTELPLSVDVSIGYMSIPMVLFSDTVLSELKRAVSESGFPNVRPAPAIKLPPQMNQSAAVVISVDSIKLALNSAQQSMKLPPRLDNVEFRDPLEKQDKRILTVVVDQILLKLVDSLREWVEKEDKIDSTQISDLLKPVSVVLSLTQHSTISSGQASQHGVTTSSPTNLDGSPYPDDSSETDSISSSDSEEPDKFDITRQLVVKDPLSVPYYWPHTTEYPSDSMTSLADIRDHLHNAYSPRFALSITVSDVCLHLSPPAILRVSDALIPFVDSFLSILPDIFRCSVDCGLFPGLFEIEDSVRKKMQITEQTGRLDLSARRILTPFYQPIMHLNLSVPIVSIQIDQVKTSLRKCLTSPSFYSTPPLLSIILSDSSLELALRKADMGLLIRTGRLFVEDRIKPGVGTLLDTLPDLSEQISTQLGLSQSAAQISQPQTCLLTDNLLIGPALRMTQLINETDVFETIDTNNTAILLSICMIWPRAIIEPTPKGTDLSDPFQPLQDAIATNQEYNKVESDHLKTLIKQSEERAYNLDHPTRHVLTLDLRINTLLVDLDHRSYQPLVRSALHIVNSLVPVFFNMKDTVIWVLDTVKPDEVAEESLAQFLSNAFLDEYFFSFDISLGSFSGVLKREDQPAFLIKGKAIYVSLNLNPVKTQLKASLRSIDIFRPPSVSSGPLPFTQLLHFDGPNSDSPALEIDLTWIVKEYVKSVDGFTVLINADIGHTSIFTAAMKPLDDSRYPKLENLDLPSFLSSEQSPVSSDIQHQESVIEEQVDQPDPNPINITFRSGFEVFDREDIQMEMIERMEERDRRKQESTFVSVTAEQLEQTRTKIWTWLESEVGQFTQNAQSLGISLIEQNRRKNTELFTVHTVLTHPSVTPLNDAIKDIFSQLPLCSITLTALTSYLVLFRKAQGGFGDISLQSLSIADARQQPSVSEGITSPEKKSLSYFTQILSLSSPEDREAILTQKSPLLSYNDLFTPYFVSASHPMSVQITLEENNSLNLSAILTSPQIQFNFSVLFDLLSELLSWLNRIINPVVSCAAELLKYKEYVTGTLLSDDEHNFPPLLSLPFDESRTAGNHHSREINPQKTISGVKNPSVSRQDIAGKLFELLSTLKAPTRIDIIVRDMCLHWIEDPALKRSYAVTIASSASASCVFSPPFALEQGKLFTAQHVAFEASAHDLFPAHQTRSFNSVSTTSSHPAQIQSIQQSTLLGAAQTHRPSSSLVESSILQECYSLISASVDLSDLRVMTCRPYTLPLKPEMVERAQKIRQIEQESLNSQTGFERASFPRFRNNLYPLQFYSLENVTNVLPPTSISLKLRLQSAFSVKSDKHKQTFMTECCTKTPFSCLVEPIGRSVDKSNPFSTIKSGTSTGQQQLSSTFHALPHQPYSLSLTSIDVTVQNEVALQLSFTDLRLSVSFINQITNMIELITPSLSSLSEQINRLSFLFSPPNPSPDPSPSPSNHLQQSSREISVPQGVFQPGKVVVYSYNRVTPFSSDLRISNVRPPSTGGGNIDDLPNQNSDFTQDGQLILPQISKIKFITFLSFSFNITKGIIIKYTSNIHRGYSPPVFSAKLDRIKLRLFGSSLTHSQSSPNRTGQENPTSSEELALSQNSHPFSVISPLIVFFRSMFSSLGLPTTGGLFVKYHLDLSSVISFDIFNIRLATFEPLIEPIEIRTTLGPSIIPSLSFQIETNHALNINLSNEMLSTLSAFAYDTLSKLKLVRAFVQIWREKKIEENNSSRSIDQAINGESVSPSRMILSALRDNPTLSSGTHHIENSETLSLQKSLSSFQPQIGLSTSSSLLETQTSFDSAFVVRNHTGMTLLVFKQRKNATVELPSGTDSPILVDKIEAKSVTKPATRSPTPSPQQIHHSDMDDSDSSEIEDEEDPEDDLVSFRFTSAIATMKVGYYSNIHTFDLCKTFSDNINMTLPDPRDPSIQIQTSMHAHCFFEAGRRVLLLASPFCLRNTTSIPFNVAFMIPSNQRQPDKRSDLSLSSSAKSIKPPPDTITVATLPLLPHGWLNVPLNLLHTSVTFQPLRGNRQEGCERCTNWTESSSVRLLSLEEKDSFYTVHQNTRIQFHTNDFSNSDQQSLSSDIRESISEVSTEPIITTDPNILMLSALVTSKQGQALRTSVEFSGRSRMVDPMTKPKQKNLMDTSISRSLQKSMTSQSLLLSQRSVDIDFFSLDGSSPSPMGSETSDTWNDVSTISSFDEDDEEDALNTMDDLNQAEEVVQPIHQQPSQDQVPTLKRMANPSKKEMHVMFLTLTPSFLLTNSLPFTTSVKIDTRAGQERWITRQFDLGSGQQLRLFHIPLFQTTRYNVSVRLPSTSNQKLTSTPQTPSSLSFDSNRLTTQPQFITSNSRLLLFPETRCLSIEPSHKFPATQSSRLSGLRTDSFTFPVPITRQSQQNLTDTKTSDTIILSLARTKSNCITDLTLTTPYWVVNRSPIDIVIYQSRKKENHALVPPTPFLSIKGKNQVKLAKLNTPLSTHLQFSGNDTALPTLFCPFGETKVDESTVVLFFAQARIQLSTQLMTTTTITQSNTPPRPPPTATHQAPFFSTPVLIGKDTPTQFTTVFAKDRALDVSLVIQPISTVSSRSHLVTISPTFFVINRLDNRYLFSRQFVHVGVTPGELRGVRANCHPPNSEPQPFFHSADLKHCKKTFLQQESNGTLTDAQKEARNESRIIQFALSTSENANPDDLVWGTPFKAMKQGVFSMLLSDPTNPTFPLVCNTTIATSNDSKTHRNNGTFFIAISPISLDQVSHWVINRTPFILGIEQKDTADIILNVPKHTQIPFTWPNILKSHKADVYFRSDSTTLKRPPNQPRAQTQSLPEHPPRPITYISQLEQVAFNKPKETTAIFLLSTEDEKDKVSAKVFIRTYHHQHALCVDFSLEPISEMSLGGFFQRPHLAQRPIRLVQPNSSLFLTSHAEYEKITHTRLAHASSITRPSFMTFEFTASIHSIGISLISSGQLSRNPAELLFLSVEGIHANLSEKSDEQNATISIKQLQLDNGSRLALYPVVLNRTANSLINSNGDSCPWDEARSVITAWFTRKMLADRSVVYVSQLGTYISELDIFLEEPFIVNVLKTFSEIDFKTIQRKITKIEKEEKVKEIILRKKHDEKRRNRGENVFILERTQNFDGKGQTPPTNFDLVSISASYSSLPSFTQSPHSPPRHIPFLSSPQIPSLILFPQDETLTFFFEDFGIQPICVQVTVNMNSSLVPSEYEDVTQSAIDYDQKREKNLQKSDNHPASSSTFSESHSSTELSKQVARLGSILHMPFLSTLLTAFGSVDHACLRFKGFLVRHLTIQPSQLAADLSSHFKQELIRNGAKLFGSLGIFGDVTGLVSSFWYDARRIYYDPHIGAEKGIGKGLASAAKHATFGVFDSAGKLTGAASSAVAVLQMDSEYKSQHARSLAVKPKHVGDGLLQGTVAFGKGVAGGVAGVIADPIRGAQRNGAAGFFKGLWTGITGTVVKPVVGTIDFATKALEGINSTQNALDEKVRGRTRLPRFISSTKGITPYNKVEAQGAQYLSLARRNHVSEQYQTHVVLRVTTVRKVHRVLILTNHRLLCVHIDEHGDSRLTIEWEMPLAVVLQVFWTENTNEMVFISAKPGNAQQYNEKKEKSDNIKGISDLIATLNQILGSRAT</sequence>
<feature type="compositionally biased region" description="Low complexity" evidence="2">
    <location>
        <begin position="2720"/>
        <end position="2729"/>
    </location>
</feature>
<organism evidence="4 5">
    <name type="scientific">Blattamonas nauphoetae</name>
    <dbReference type="NCBI Taxonomy" id="2049346"/>
    <lineage>
        <taxon>Eukaryota</taxon>
        <taxon>Metamonada</taxon>
        <taxon>Preaxostyla</taxon>
        <taxon>Oxymonadida</taxon>
        <taxon>Blattamonas</taxon>
    </lineage>
</organism>
<dbReference type="Pfam" id="PF25037">
    <property type="entry name" value="VPS13_C"/>
    <property type="match status" value="1"/>
</dbReference>
<feature type="domain" description="Intermembrane lipid transfer protein VPS13-like C-terminal" evidence="3">
    <location>
        <begin position="4235"/>
        <end position="4339"/>
    </location>
</feature>
<feature type="compositionally biased region" description="Polar residues" evidence="2">
    <location>
        <begin position="2585"/>
        <end position="2598"/>
    </location>
</feature>
<feature type="region of interest" description="Disordered" evidence="2">
    <location>
        <begin position="2230"/>
        <end position="2249"/>
    </location>
</feature>
<evidence type="ECO:0000256" key="2">
    <source>
        <dbReference type="SAM" id="MobiDB-lite"/>
    </source>
</evidence>
<feature type="region of interest" description="Disordered" evidence="2">
    <location>
        <begin position="189"/>
        <end position="210"/>
    </location>
</feature>
<proteinExistence type="inferred from homology"/>
<comment type="similarity">
    <text evidence="1">Belongs to the VPS13 family.</text>
</comment>
<feature type="region of interest" description="Disordered" evidence="2">
    <location>
        <begin position="109"/>
        <end position="134"/>
    </location>
</feature>
<protein>
    <submittedName>
        <fullName evidence="4">Vacuolar protein sorting-associated protein 13C</fullName>
    </submittedName>
</protein>
<feature type="region of interest" description="Disordered" evidence="2">
    <location>
        <begin position="2711"/>
        <end position="2730"/>
    </location>
</feature>
<feature type="region of interest" description="Disordered" evidence="2">
    <location>
        <begin position="1"/>
        <end position="35"/>
    </location>
</feature>
<evidence type="ECO:0000313" key="4">
    <source>
        <dbReference type="EMBL" id="KAK2952042.1"/>
    </source>
</evidence>
<feature type="region of interest" description="Disordered" evidence="2">
    <location>
        <begin position="883"/>
        <end position="925"/>
    </location>
</feature>
<feature type="region of interest" description="Disordered" evidence="2">
    <location>
        <begin position="2315"/>
        <end position="2336"/>
    </location>
</feature>
<dbReference type="PANTHER" id="PTHR16166:SF93">
    <property type="entry name" value="INTERMEMBRANE LIPID TRANSFER PROTEIN VPS13"/>
    <property type="match status" value="1"/>
</dbReference>
<keyword evidence="5" id="KW-1185">Reference proteome</keyword>
<dbReference type="Proteomes" id="UP001281761">
    <property type="component" value="Unassembled WGS sequence"/>
</dbReference>
<accession>A0ABQ9XHX4</accession>
<dbReference type="PANTHER" id="PTHR16166">
    <property type="entry name" value="VACUOLAR PROTEIN SORTING-ASSOCIATED PROTEIN VPS13"/>
    <property type="match status" value="1"/>
</dbReference>
<feature type="region of interest" description="Disordered" evidence="2">
    <location>
        <begin position="2581"/>
        <end position="2619"/>
    </location>
</feature>
<feature type="compositionally biased region" description="Polar residues" evidence="2">
    <location>
        <begin position="1"/>
        <end position="21"/>
    </location>
</feature>
<feature type="region of interest" description="Disordered" evidence="2">
    <location>
        <begin position="3543"/>
        <end position="3566"/>
    </location>
</feature>
<feature type="compositionally biased region" description="Pro residues" evidence="2">
    <location>
        <begin position="2178"/>
        <end position="2188"/>
    </location>
</feature>
<feature type="region of interest" description="Disordered" evidence="2">
    <location>
        <begin position="2176"/>
        <end position="2198"/>
    </location>
</feature>
<feature type="compositionally biased region" description="Basic and acidic residues" evidence="2">
    <location>
        <begin position="309"/>
        <end position="325"/>
    </location>
</feature>
<evidence type="ECO:0000256" key="1">
    <source>
        <dbReference type="ARBA" id="ARBA00006545"/>
    </source>
</evidence>
<feature type="compositionally biased region" description="Low complexity" evidence="2">
    <location>
        <begin position="3981"/>
        <end position="3991"/>
    </location>
</feature>
<evidence type="ECO:0000259" key="3">
    <source>
        <dbReference type="Pfam" id="PF25037"/>
    </source>
</evidence>
<gene>
    <name evidence="4" type="ORF">BLNAU_13024</name>
</gene>
<feature type="region of interest" description="Disordered" evidence="2">
    <location>
        <begin position="1802"/>
        <end position="1823"/>
    </location>
</feature>
<evidence type="ECO:0000313" key="5">
    <source>
        <dbReference type="Proteomes" id="UP001281761"/>
    </source>
</evidence>
<feature type="compositionally biased region" description="Low complexity" evidence="2">
    <location>
        <begin position="326"/>
        <end position="337"/>
    </location>
</feature>